<dbReference type="SUPFAM" id="SSF52540">
    <property type="entry name" value="P-loop containing nucleoside triphosphate hydrolases"/>
    <property type="match status" value="1"/>
</dbReference>
<dbReference type="eggNOG" id="COG1061">
    <property type="taxonomic scope" value="Bacteria"/>
</dbReference>
<evidence type="ECO:0000313" key="2">
    <source>
        <dbReference type="EMBL" id="EFW04444.1"/>
    </source>
</evidence>
<dbReference type="Proteomes" id="UP000003157">
    <property type="component" value="Unassembled WGS sequence"/>
</dbReference>
<dbReference type="GO" id="GO:0003676">
    <property type="term" value="F:nucleic acid binding"/>
    <property type="evidence" value="ECO:0007669"/>
    <property type="project" value="InterPro"/>
</dbReference>
<keyword evidence="2" id="KW-0347">Helicase</keyword>
<comment type="caution">
    <text evidence="2">The sequence shown here is derived from an EMBL/GenBank/DDBJ whole genome shotgun (WGS) entry which is preliminary data.</text>
</comment>
<dbReference type="Pfam" id="PF13307">
    <property type="entry name" value="Helicase_C_2"/>
    <property type="match status" value="1"/>
</dbReference>
<gene>
    <name evidence="2" type="ORF">HMPREF9488_02324</name>
</gene>
<dbReference type="SMART" id="SM00491">
    <property type="entry name" value="HELICc2"/>
    <property type="match status" value="1"/>
</dbReference>
<proteinExistence type="predicted"/>
<dbReference type="RefSeq" id="WP_008789414.1">
    <property type="nucleotide sequence ID" value="NZ_CAUHJZ010000059.1"/>
</dbReference>
<dbReference type="Gene3D" id="3.40.50.300">
    <property type="entry name" value="P-loop containing nucleotide triphosphate hydrolases"/>
    <property type="match status" value="2"/>
</dbReference>
<dbReference type="InterPro" id="IPR006555">
    <property type="entry name" value="ATP-dep_Helicase_C"/>
</dbReference>
<accession>E7GC33</accession>
<dbReference type="AlphaFoldDB" id="E7GC33"/>
<feature type="domain" description="ATP-dependent helicase C-terminal" evidence="1">
    <location>
        <begin position="284"/>
        <end position="398"/>
    </location>
</feature>
<dbReference type="InterPro" id="IPR027417">
    <property type="entry name" value="P-loop_NTPase"/>
</dbReference>
<reference evidence="2 3" key="1">
    <citation type="submission" date="2010-12" db="EMBL/GenBank/DDBJ databases">
        <title>The Genome Sequence of Coprobacillus sp. strain 29_1.</title>
        <authorList>
            <consortium name="The Broad Institute Genome Sequencing Platform"/>
            <person name="Earl A."/>
            <person name="Ward D."/>
            <person name="Feldgarden M."/>
            <person name="Gevers D."/>
            <person name="Daigneault M."/>
            <person name="Sibley C.D."/>
            <person name="White A."/>
            <person name="Strauss J."/>
            <person name="Allen-Vercoe E."/>
            <person name="Young S.K."/>
            <person name="Zeng Q."/>
            <person name="Gargeya S."/>
            <person name="Fitzgerald M."/>
            <person name="Haas B."/>
            <person name="Abouelleil A."/>
            <person name="Alvarado L."/>
            <person name="Arachchi H.M."/>
            <person name="Berlin A."/>
            <person name="Brown A."/>
            <person name="Chapman S.B."/>
            <person name="Chen Z."/>
            <person name="Dunbar C."/>
            <person name="Freedman E."/>
            <person name="Gearin G."/>
            <person name="Gellesch M."/>
            <person name="Goldberg J."/>
            <person name="Griggs A."/>
            <person name="Gujja S."/>
            <person name="Heilman E."/>
            <person name="Heiman D."/>
            <person name="Howarth C."/>
            <person name="Larson L."/>
            <person name="Lui A."/>
            <person name="MacDonald P.J.P."/>
            <person name="Mehta T."/>
            <person name="Montmayeur A."/>
            <person name="Murphy C."/>
            <person name="Neiman D."/>
            <person name="Pearson M."/>
            <person name="Priest M."/>
            <person name="Roberts A."/>
            <person name="Saif S."/>
            <person name="Shea T."/>
            <person name="Shenoy N."/>
            <person name="Sisk P."/>
            <person name="Stolte C."/>
            <person name="Sykes S."/>
            <person name="White J."/>
            <person name="Yandava C."/>
            <person name="Nusbaum C."/>
            <person name="Birren B."/>
        </authorList>
    </citation>
    <scope>NUCLEOTIDE SEQUENCE [LARGE SCALE GENOMIC DNA]</scope>
    <source>
        <strain evidence="2 3">29_1</strain>
    </source>
</reference>
<dbReference type="EMBL" id="ADKX01000037">
    <property type="protein sequence ID" value="EFW04444.1"/>
    <property type="molecule type" value="Genomic_DNA"/>
</dbReference>
<keyword evidence="2" id="KW-0547">Nucleotide-binding</keyword>
<protein>
    <submittedName>
        <fullName evidence="2">Dead/deah box helicase domain-containing protein</fullName>
    </submittedName>
</protein>
<dbReference type="HOGENOM" id="CLU_017774_0_0_9"/>
<evidence type="ECO:0000313" key="3">
    <source>
        <dbReference type="Proteomes" id="UP000003157"/>
    </source>
</evidence>
<organism evidence="2 3">
    <name type="scientific">Coprobacillus cateniformis</name>
    <dbReference type="NCBI Taxonomy" id="100884"/>
    <lineage>
        <taxon>Bacteria</taxon>
        <taxon>Bacillati</taxon>
        <taxon>Bacillota</taxon>
        <taxon>Erysipelotrichia</taxon>
        <taxon>Erysipelotrichales</taxon>
        <taxon>Coprobacillaceae</taxon>
        <taxon>Coprobacillus</taxon>
    </lineage>
</organism>
<evidence type="ECO:0000259" key="1">
    <source>
        <dbReference type="SMART" id="SM00491"/>
    </source>
</evidence>
<sequence length="766" mass="88880">MGKGPCLYVCPNKYLVNQVHREAEKFGIQHEVLLDERELPSSFQSSEKILITHAHKVFNGKSIFGIGNRSCKVGTIILDDAHTCIDVIKDSFTIKISRKTYNKLFDDIINLFEEDLREQGKGSFLDLKEEDYSTLMVVPYWAWYDKKSEVLSILSQYKDDSCIKYSWDLIKDSLEKYICFITGNRIEISPYSIDTKKFGLFTNSSHRILMSATTQDDAFFIKGLDFSVDAVKNPLINNNQIWSGEKMLILPQLVDDSLDQKLVVTRLMRAKHDGFGIVSIVPNTKKADYYSKQGGIITNSNNIFKEIDKLKKGEFNKILVVNNRYDGIDLPDETCRILIIDSKPYFENLCDRYEELCRPDSDIINKKIAQQIEQGLGRGVRGEKDFCVILIIGNDIVKFMRSIETRKYFSEQTRKQIDIGLDISELAKDDVKNGEEPFKSLVGLINQCLGRVDDWKMFYTSKMNGLSKNEQSLIDYTVLEKERNIEKYFLQEEYEKAYALTQEFIDENTEMNDCDKGWYLQQLARYSYYIDKSKFNDLQKAAFKLNNELLKPKVGISYSKVSYININRTTKIKEFLNGFKSYGELVLTINELLDNLSFGVNSDKFEASLQKIGEFIGFISERPDKQIKKGPDNLWCCSNNEYMIFECKNEIEDKRSSIKKSEASQMNSHCGWFDSVYGKDVNVYRFMIIPTKNLEYAGDFTHKVRIIRKGKLKKFKGAIKEFLKELSPFELHNITDEKIQELIDNNQLYPQNIEQLYSDDVYQEIK</sequence>
<keyword evidence="2" id="KW-0378">Hydrolase</keyword>
<dbReference type="eggNOG" id="COG1199">
    <property type="taxonomic scope" value="Bacteria"/>
</dbReference>
<dbReference type="GO" id="GO:0004386">
    <property type="term" value="F:helicase activity"/>
    <property type="evidence" value="ECO:0007669"/>
    <property type="project" value="UniProtKB-KW"/>
</dbReference>
<keyword evidence="2" id="KW-0067">ATP-binding</keyword>
<dbReference type="GO" id="GO:0016818">
    <property type="term" value="F:hydrolase activity, acting on acid anhydrides, in phosphorus-containing anhydrides"/>
    <property type="evidence" value="ECO:0007669"/>
    <property type="project" value="InterPro"/>
</dbReference>
<dbReference type="GO" id="GO:0006139">
    <property type="term" value="P:nucleobase-containing compound metabolic process"/>
    <property type="evidence" value="ECO:0007669"/>
    <property type="project" value="InterPro"/>
</dbReference>
<keyword evidence="3" id="KW-1185">Reference proteome</keyword>
<dbReference type="GO" id="GO:0005524">
    <property type="term" value="F:ATP binding"/>
    <property type="evidence" value="ECO:0007669"/>
    <property type="project" value="InterPro"/>
</dbReference>
<name>E7GC33_9FIRM</name>
<dbReference type="STRING" id="100884.GCA_000269565_02441"/>